<accession>A0AAV4M7V1</accession>
<dbReference type="Proteomes" id="UP001054945">
    <property type="component" value="Unassembled WGS sequence"/>
</dbReference>
<evidence type="ECO:0000256" key="1">
    <source>
        <dbReference type="SAM" id="MobiDB-lite"/>
    </source>
</evidence>
<comment type="caution">
    <text evidence="2">The sequence shown here is derived from an EMBL/GenBank/DDBJ whole genome shotgun (WGS) entry which is preliminary data.</text>
</comment>
<dbReference type="EMBL" id="BPLR01001966">
    <property type="protein sequence ID" value="GIX68488.1"/>
    <property type="molecule type" value="Genomic_DNA"/>
</dbReference>
<evidence type="ECO:0000313" key="2">
    <source>
        <dbReference type="EMBL" id="GIX68488.1"/>
    </source>
</evidence>
<name>A0AAV4M7V1_CAEEX</name>
<protein>
    <submittedName>
        <fullName evidence="2">Uncharacterized protein</fullName>
    </submittedName>
</protein>
<sequence length="68" mass="7707">MLPHKRAAGTKPPSKPIPSKSVTRKQVSERRFYTSRPADLQISFCGDAEIVETPNSTFRTCSREHRYG</sequence>
<reference evidence="2 3" key="1">
    <citation type="submission" date="2021-06" db="EMBL/GenBank/DDBJ databases">
        <title>Caerostris extrusa draft genome.</title>
        <authorList>
            <person name="Kono N."/>
            <person name="Arakawa K."/>
        </authorList>
    </citation>
    <scope>NUCLEOTIDE SEQUENCE [LARGE SCALE GENOMIC DNA]</scope>
</reference>
<organism evidence="2 3">
    <name type="scientific">Caerostris extrusa</name>
    <name type="common">Bark spider</name>
    <name type="synonym">Caerostris bankana</name>
    <dbReference type="NCBI Taxonomy" id="172846"/>
    <lineage>
        <taxon>Eukaryota</taxon>
        <taxon>Metazoa</taxon>
        <taxon>Ecdysozoa</taxon>
        <taxon>Arthropoda</taxon>
        <taxon>Chelicerata</taxon>
        <taxon>Arachnida</taxon>
        <taxon>Araneae</taxon>
        <taxon>Araneomorphae</taxon>
        <taxon>Entelegynae</taxon>
        <taxon>Araneoidea</taxon>
        <taxon>Araneidae</taxon>
        <taxon>Caerostris</taxon>
    </lineage>
</organism>
<keyword evidence="3" id="KW-1185">Reference proteome</keyword>
<proteinExistence type="predicted"/>
<evidence type="ECO:0000313" key="3">
    <source>
        <dbReference type="Proteomes" id="UP001054945"/>
    </source>
</evidence>
<dbReference type="AlphaFoldDB" id="A0AAV4M7V1"/>
<feature type="region of interest" description="Disordered" evidence="1">
    <location>
        <begin position="1"/>
        <end position="29"/>
    </location>
</feature>
<gene>
    <name evidence="2" type="ORF">CEXT_298451</name>
</gene>